<dbReference type="EMBL" id="JARAOO010000009">
    <property type="protein sequence ID" value="KAJ7956154.1"/>
    <property type="molecule type" value="Genomic_DNA"/>
</dbReference>
<dbReference type="InterPro" id="IPR008010">
    <property type="entry name" value="Tatp1"/>
</dbReference>
<evidence type="ECO:0000256" key="3">
    <source>
        <dbReference type="ARBA" id="ARBA00022692"/>
    </source>
</evidence>
<dbReference type="Proteomes" id="UP001163823">
    <property type="component" value="Chromosome 9"/>
</dbReference>
<protein>
    <submittedName>
        <fullName evidence="8">Protein POLLEN DEFECTIVE IN GUIDANCE 1</fullName>
    </submittedName>
</protein>
<evidence type="ECO:0000313" key="9">
    <source>
        <dbReference type="Proteomes" id="UP001163823"/>
    </source>
</evidence>
<keyword evidence="9" id="KW-1185">Reference proteome</keyword>
<feature type="transmembrane region" description="Helical" evidence="7">
    <location>
        <begin position="605"/>
        <end position="630"/>
    </location>
</feature>
<evidence type="ECO:0000313" key="8">
    <source>
        <dbReference type="EMBL" id="KAJ7956154.1"/>
    </source>
</evidence>
<keyword evidence="3 7" id="KW-0812">Transmembrane</keyword>
<evidence type="ECO:0000256" key="2">
    <source>
        <dbReference type="ARBA" id="ARBA00008803"/>
    </source>
</evidence>
<keyword evidence="5 7" id="KW-0472">Membrane</keyword>
<organism evidence="8 9">
    <name type="scientific">Quillaja saponaria</name>
    <name type="common">Soap bark tree</name>
    <dbReference type="NCBI Taxonomy" id="32244"/>
    <lineage>
        <taxon>Eukaryota</taxon>
        <taxon>Viridiplantae</taxon>
        <taxon>Streptophyta</taxon>
        <taxon>Embryophyta</taxon>
        <taxon>Tracheophyta</taxon>
        <taxon>Spermatophyta</taxon>
        <taxon>Magnoliopsida</taxon>
        <taxon>eudicotyledons</taxon>
        <taxon>Gunneridae</taxon>
        <taxon>Pentapetalae</taxon>
        <taxon>rosids</taxon>
        <taxon>fabids</taxon>
        <taxon>Fabales</taxon>
        <taxon>Quillajaceae</taxon>
        <taxon>Quillaja</taxon>
    </lineage>
</organism>
<dbReference type="PANTHER" id="PTHR13317:SF4">
    <property type="entry name" value="TRANSMEMBRANE ANTERIOR POSTERIOR TRANSFORMATION PROTEIN 1 HOMOLOG"/>
    <property type="match status" value="1"/>
</dbReference>
<evidence type="ECO:0000256" key="5">
    <source>
        <dbReference type="ARBA" id="ARBA00023136"/>
    </source>
</evidence>
<feature type="compositionally biased region" description="Basic residues" evidence="6">
    <location>
        <begin position="56"/>
        <end position="69"/>
    </location>
</feature>
<dbReference type="Pfam" id="PF05346">
    <property type="entry name" value="DUF747"/>
    <property type="match status" value="1"/>
</dbReference>
<sequence>MALRSSGRKLSFEILSGSSSLEEDESLLFRSNSDLIQNHKEEQSRATVSVSQEKPNRKKRKHKASKRKRFVESSIPEDPITEETVNSKSFFDDSKDTHALSENGGVLFEKGEACYANGFELNCRSYSSIGTVVCEENGVTEDSRGSVCTVAQVSEPEFQNVRSGEGFNFGELRQRNVNVGGGESADSTAASMVDDSGKEDGGVELSLAWKQRNEPKGKFVSSLETEKSLDWKRLMAEDPNYTFSVGKSPVKYFLEEMYNGNSLRSTTTLGNEKERERVYDTIFRLPWRCELLIDVGFFVCFDSFLSLLTVMPTRILMTIWRLLKSRQFKRLSSTELSDFGCFIIMACGVTLLQRTDISLIYHMIRGQGTIKLYVVYNVLEIFDKLCQSFGGDVLPTLFHTAEGLASCQPENMRFWIWRFISDQALAIAASIVHSFVLLAQAITLSTCIVAHNNALLALLVSNNFAEIKSNVFKRFSRDNIHSLVYFDSVERFHISAFSLFVLAQNILEAEGPWFESFVLNILLVYVCEMVIDIIKHSFVAKFNDIKPIVYSEFLEDLCKQTLNIQTEGAKKHLTFVPLAPACVVIRVLTPVYAANLPYNPIPWRVFWILIFLAMTFVMLTSLKVLVAMGLQKHATWYVNRCRRRKNHFHAD</sequence>
<reference evidence="8" key="1">
    <citation type="journal article" date="2023" name="Science">
        <title>Elucidation of the pathway for biosynthesis of saponin adjuvants from the soapbark tree.</title>
        <authorList>
            <person name="Reed J."/>
            <person name="Orme A."/>
            <person name="El-Demerdash A."/>
            <person name="Owen C."/>
            <person name="Martin L.B.B."/>
            <person name="Misra R.C."/>
            <person name="Kikuchi S."/>
            <person name="Rejzek M."/>
            <person name="Martin A.C."/>
            <person name="Harkess A."/>
            <person name="Leebens-Mack J."/>
            <person name="Louveau T."/>
            <person name="Stephenson M.J."/>
            <person name="Osbourn A."/>
        </authorList>
    </citation>
    <scope>NUCLEOTIDE SEQUENCE</scope>
    <source>
        <strain evidence="8">S10</strain>
    </source>
</reference>
<feature type="region of interest" description="Disordered" evidence="6">
    <location>
        <begin position="38"/>
        <end position="73"/>
    </location>
</feature>
<comment type="subcellular location">
    <subcellularLocation>
        <location evidence="1">Membrane</location>
        <topology evidence="1">Multi-pass membrane protein</topology>
    </subcellularLocation>
</comment>
<comment type="caution">
    <text evidence="8">The sequence shown here is derived from an EMBL/GenBank/DDBJ whole genome shotgun (WGS) entry which is preliminary data.</text>
</comment>
<evidence type="ECO:0000256" key="4">
    <source>
        <dbReference type="ARBA" id="ARBA00022989"/>
    </source>
</evidence>
<keyword evidence="4 7" id="KW-1133">Transmembrane helix</keyword>
<dbReference type="AlphaFoldDB" id="A0AAD7LDJ0"/>
<accession>A0AAD7LDJ0</accession>
<evidence type="ECO:0000256" key="7">
    <source>
        <dbReference type="SAM" id="Phobius"/>
    </source>
</evidence>
<gene>
    <name evidence="8" type="ORF">O6P43_022642</name>
</gene>
<evidence type="ECO:0000256" key="1">
    <source>
        <dbReference type="ARBA" id="ARBA00004141"/>
    </source>
</evidence>
<dbReference type="PANTHER" id="PTHR13317">
    <property type="entry name" value="TRANSMEMBRANE ANTERIOR POSTERIOR TRANSFORMATION PROTEIN 1 HOMOLOG"/>
    <property type="match status" value="1"/>
</dbReference>
<proteinExistence type="inferred from homology"/>
<comment type="similarity">
    <text evidence="2">Belongs to the TAPT1 family.</text>
</comment>
<evidence type="ECO:0000256" key="6">
    <source>
        <dbReference type="SAM" id="MobiDB-lite"/>
    </source>
</evidence>
<name>A0AAD7LDJ0_QUISA</name>
<dbReference type="GO" id="GO:0005789">
    <property type="term" value="C:endoplasmic reticulum membrane"/>
    <property type="evidence" value="ECO:0007669"/>
    <property type="project" value="TreeGrafter"/>
</dbReference>